<dbReference type="InterPro" id="IPR011990">
    <property type="entry name" value="TPR-like_helical_dom_sf"/>
</dbReference>
<dbReference type="Pfam" id="PF13432">
    <property type="entry name" value="TPR_16"/>
    <property type="match status" value="1"/>
</dbReference>
<keyword evidence="1" id="KW-0732">Signal</keyword>
<dbReference type="Proteomes" id="UP000245765">
    <property type="component" value="Unassembled WGS sequence"/>
</dbReference>
<dbReference type="InterPro" id="IPR019734">
    <property type="entry name" value="TPR_rpt"/>
</dbReference>
<evidence type="ECO:0000256" key="1">
    <source>
        <dbReference type="SAM" id="SignalP"/>
    </source>
</evidence>
<dbReference type="Gene3D" id="1.25.40.10">
    <property type="entry name" value="Tetratricopeptide repeat domain"/>
    <property type="match status" value="1"/>
</dbReference>
<feature type="signal peptide" evidence="1">
    <location>
        <begin position="1"/>
        <end position="25"/>
    </location>
</feature>
<dbReference type="RefSeq" id="WP_109873574.1">
    <property type="nucleotide sequence ID" value="NZ_QGNA01000008.1"/>
</dbReference>
<keyword evidence="3" id="KW-1185">Reference proteome</keyword>
<dbReference type="EMBL" id="QGNA01000008">
    <property type="protein sequence ID" value="PWS34205.1"/>
    <property type="molecule type" value="Genomic_DNA"/>
</dbReference>
<organism evidence="2 3">
    <name type="scientific">Falsiroseomonas bella</name>
    <dbReference type="NCBI Taxonomy" id="2184016"/>
    <lineage>
        <taxon>Bacteria</taxon>
        <taxon>Pseudomonadati</taxon>
        <taxon>Pseudomonadota</taxon>
        <taxon>Alphaproteobacteria</taxon>
        <taxon>Acetobacterales</taxon>
        <taxon>Roseomonadaceae</taxon>
        <taxon>Falsiroseomonas</taxon>
    </lineage>
</organism>
<dbReference type="SUPFAM" id="SSF48452">
    <property type="entry name" value="TPR-like"/>
    <property type="match status" value="1"/>
</dbReference>
<comment type="caution">
    <text evidence="2">The sequence shown here is derived from an EMBL/GenBank/DDBJ whole genome shotgun (WGS) entry which is preliminary data.</text>
</comment>
<gene>
    <name evidence="2" type="ORF">DFH01_26625</name>
</gene>
<evidence type="ECO:0000313" key="2">
    <source>
        <dbReference type="EMBL" id="PWS34205.1"/>
    </source>
</evidence>
<dbReference type="PROSITE" id="PS51257">
    <property type="entry name" value="PROKAR_LIPOPROTEIN"/>
    <property type="match status" value="1"/>
</dbReference>
<protein>
    <submittedName>
        <fullName evidence="2">Uncharacterized protein</fullName>
    </submittedName>
</protein>
<dbReference type="OrthoDB" id="7817412at2"/>
<reference evidence="3" key="1">
    <citation type="submission" date="2018-05" db="EMBL/GenBank/DDBJ databases">
        <authorList>
            <person name="Du Z."/>
            <person name="Wang X."/>
        </authorList>
    </citation>
    <scope>NUCLEOTIDE SEQUENCE [LARGE SCALE GENOMIC DNA]</scope>
    <source>
        <strain evidence="3">CQN31</strain>
    </source>
</reference>
<feature type="chain" id="PRO_5016234466" evidence="1">
    <location>
        <begin position="26"/>
        <end position="232"/>
    </location>
</feature>
<dbReference type="Pfam" id="PF14559">
    <property type="entry name" value="TPR_19"/>
    <property type="match status" value="1"/>
</dbReference>
<dbReference type="SMART" id="SM00028">
    <property type="entry name" value="TPR"/>
    <property type="match status" value="2"/>
</dbReference>
<accession>A0A317F637</accession>
<dbReference type="AlphaFoldDB" id="A0A317F637"/>
<evidence type="ECO:0000313" key="3">
    <source>
        <dbReference type="Proteomes" id="UP000245765"/>
    </source>
</evidence>
<proteinExistence type="predicted"/>
<sequence>MMRRLAPPLLAALLLSACGGGGQNAAYSSASPDVQRQLRVATAAERGGNTAMALQVYASAYQAHPGDVEVASRYSKMLLQSGDPERARDVLAEARRRNPRDTLLMETEARVLLEVGQAEQALALFDDILRWSRSDAKALNGRGIALDMLGRHAEARAAYRAARAADPQNPVITGNLALSLMLTGCTEGAAAVLDTTPRSLATSGWIGQIRGAAPGFATLRGAAGGDPCAGLG</sequence>
<name>A0A317F637_9PROT</name>